<feature type="transmembrane region" description="Helical" evidence="6">
    <location>
        <begin position="136"/>
        <end position="156"/>
    </location>
</feature>
<sequence>MTGRDSAERDSPVRDSPDLAAAEHAEIEERSAPRATIVHEVVRKQGQEELARPAGSLFWSSVAAGIAITASVIAQGALYHKLPAGMGGRTLVAQLGYPLGFLIVILGRMQLFTEQTIVTVLPLVTRPSGRALAGTARLWGIVLLGNLVGAGAAAAIETWGGVVSPDLLAAMQAVSRESLLHKAPSDLLLRGIPAGFLIAAVAWLRAASSGGEVWIVFLLTFAIVLGDFTHVVAGAAEAFLLLCAGEAGPGEVFGGMILPALVGNVIGGTGLFALLAHAQVRQEL</sequence>
<dbReference type="Gene3D" id="1.20.1080.10">
    <property type="entry name" value="Glycerol uptake facilitator protein"/>
    <property type="match status" value="1"/>
</dbReference>
<evidence type="ECO:0000256" key="4">
    <source>
        <dbReference type="ARBA" id="ARBA00023136"/>
    </source>
</evidence>
<evidence type="ECO:0000256" key="5">
    <source>
        <dbReference type="SAM" id="MobiDB-lite"/>
    </source>
</evidence>
<dbReference type="KEGG" id="maqu:Maq22A_c10680"/>
<keyword evidence="3 6" id="KW-1133">Transmembrane helix</keyword>
<dbReference type="AlphaFoldDB" id="A0A0C6FRP6"/>
<name>A0A0C6FRP6_9HYPH</name>
<dbReference type="STRING" id="270351.Maq22A_c10680"/>
<dbReference type="PANTHER" id="PTHR30520:SF2">
    <property type="entry name" value="INNER MEMBRANE PROTEIN YFDC"/>
    <property type="match status" value="1"/>
</dbReference>
<dbReference type="PATRIC" id="fig|270351.10.peg.2057"/>
<keyword evidence="4 6" id="KW-0472">Membrane</keyword>
<dbReference type="InterPro" id="IPR000292">
    <property type="entry name" value="For/NO2_transpt"/>
</dbReference>
<gene>
    <name evidence="7" type="primary">focA</name>
    <name evidence="7" type="ORF">Maq22A_c10680</name>
</gene>
<dbReference type="GO" id="GO:0015499">
    <property type="term" value="F:formate transmembrane transporter activity"/>
    <property type="evidence" value="ECO:0007669"/>
    <property type="project" value="TreeGrafter"/>
</dbReference>
<protein>
    <submittedName>
        <fullName evidence="7">Formate/nitrite transporter family protein</fullName>
    </submittedName>
</protein>
<dbReference type="EMBL" id="AP014704">
    <property type="protein sequence ID" value="BAQ45410.1"/>
    <property type="molecule type" value="Genomic_DNA"/>
</dbReference>
<evidence type="ECO:0000256" key="6">
    <source>
        <dbReference type="SAM" id="Phobius"/>
    </source>
</evidence>
<dbReference type="PANTHER" id="PTHR30520">
    <property type="entry name" value="FORMATE TRANSPORTER-RELATED"/>
    <property type="match status" value="1"/>
</dbReference>
<proteinExistence type="predicted"/>
<feature type="transmembrane region" description="Helical" evidence="6">
    <location>
        <begin position="256"/>
        <end position="276"/>
    </location>
</feature>
<dbReference type="Pfam" id="PF01226">
    <property type="entry name" value="Form_Nir_trans"/>
    <property type="match status" value="1"/>
</dbReference>
<dbReference type="OrthoDB" id="261587at2"/>
<dbReference type="InterPro" id="IPR023271">
    <property type="entry name" value="Aquaporin-like"/>
</dbReference>
<dbReference type="Proteomes" id="UP000061432">
    <property type="component" value="Chromosome"/>
</dbReference>
<reference evidence="7 8" key="1">
    <citation type="journal article" date="2015" name="Genome Announc.">
        <title>Complete Genome Sequence of Methylobacterium aquaticum Strain 22A, Isolated from Racomitrium japonicum Moss.</title>
        <authorList>
            <person name="Tani A."/>
            <person name="Ogura Y."/>
            <person name="Hayashi T."/>
            <person name="Kimbara K."/>
        </authorList>
    </citation>
    <scope>NUCLEOTIDE SEQUENCE [LARGE SCALE GENOMIC DNA]</scope>
    <source>
        <strain evidence="7 8">MA-22A</strain>
    </source>
</reference>
<dbReference type="GO" id="GO:0005886">
    <property type="term" value="C:plasma membrane"/>
    <property type="evidence" value="ECO:0007669"/>
    <property type="project" value="TreeGrafter"/>
</dbReference>
<feature type="region of interest" description="Disordered" evidence="5">
    <location>
        <begin position="1"/>
        <end position="26"/>
    </location>
</feature>
<evidence type="ECO:0000256" key="1">
    <source>
        <dbReference type="ARBA" id="ARBA00004141"/>
    </source>
</evidence>
<accession>A0A0C6FRP6</accession>
<feature type="transmembrane region" description="Helical" evidence="6">
    <location>
        <begin position="213"/>
        <end position="236"/>
    </location>
</feature>
<comment type="subcellular location">
    <subcellularLocation>
        <location evidence="1">Membrane</location>
        <topology evidence="1">Multi-pass membrane protein</topology>
    </subcellularLocation>
</comment>
<dbReference type="RefSeq" id="WP_082742463.1">
    <property type="nucleotide sequence ID" value="NZ_AP014704.1"/>
</dbReference>
<evidence type="ECO:0000256" key="3">
    <source>
        <dbReference type="ARBA" id="ARBA00022989"/>
    </source>
</evidence>
<evidence type="ECO:0000313" key="8">
    <source>
        <dbReference type="Proteomes" id="UP000061432"/>
    </source>
</evidence>
<reference evidence="8" key="2">
    <citation type="submission" date="2015-01" db="EMBL/GenBank/DDBJ databases">
        <title>Complete genome sequence of Methylobacterium aquaticum strain 22A.</title>
        <authorList>
            <person name="Tani A."/>
            <person name="Ogura Y."/>
            <person name="Hayashi T."/>
        </authorList>
    </citation>
    <scope>NUCLEOTIDE SEQUENCE [LARGE SCALE GENOMIC DNA]</scope>
    <source>
        <strain evidence="8">MA-22A</strain>
    </source>
</reference>
<evidence type="ECO:0000313" key="7">
    <source>
        <dbReference type="EMBL" id="BAQ45410.1"/>
    </source>
</evidence>
<feature type="transmembrane region" description="Helical" evidence="6">
    <location>
        <begin position="57"/>
        <end position="79"/>
    </location>
</feature>
<evidence type="ECO:0000256" key="2">
    <source>
        <dbReference type="ARBA" id="ARBA00022692"/>
    </source>
</evidence>
<organism evidence="7 8">
    <name type="scientific">Methylobacterium aquaticum</name>
    <dbReference type="NCBI Taxonomy" id="270351"/>
    <lineage>
        <taxon>Bacteria</taxon>
        <taxon>Pseudomonadati</taxon>
        <taxon>Pseudomonadota</taxon>
        <taxon>Alphaproteobacteria</taxon>
        <taxon>Hyphomicrobiales</taxon>
        <taxon>Methylobacteriaceae</taxon>
        <taxon>Methylobacterium</taxon>
    </lineage>
</organism>
<keyword evidence="2 6" id="KW-0812">Transmembrane</keyword>
<feature type="transmembrane region" description="Helical" evidence="6">
    <location>
        <begin position="187"/>
        <end position="206"/>
    </location>
</feature>